<keyword evidence="3 5" id="KW-0223">Dioxygenase</keyword>
<organism evidence="5 6">
    <name type="scientific">Aerosticca soli</name>
    <dbReference type="NCBI Taxonomy" id="2010829"/>
    <lineage>
        <taxon>Bacteria</taxon>
        <taxon>Pseudomonadati</taxon>
        <taxon>Pseudomonadota</taxon>
        <taxon>Gammaproteobacteria</taxon>
        <taxon>Lysobacterales</taxon>
        <taxon>Rhodanobacteraceae</taxon>
        <taxon>Aerosticca</taxon>
    </lineage>
</organism>
<evidence type="ECO:0000313" key="5">
    <source>
        <dbReference type="EMBL" id="BBD79758.1"/>
    </source>
</evidence>
<dbReference type="CDD" id="cd00667">
    <property type="entry name" value="ring_hydroxylating_dioxygenases_beta"/>
    <property type="match status" value="1"/>
</dbReference>
<dbReference type="AlphaFoldDB" id="A0A2Z6E5F5"/>
<reference evidence="6" key="1">
    <citation type="submission" date="2018-04" db="EMBL/GenBank/DDBJ databases">
        <authorList>
            <person name="Watanabe M."/>
            <person name="Kojima H."/>
        </authorList>
    </citation>
    <scope>NUCLEOTIDE SEQUENCE [LARGE SCALE GENOMIC DNA]</scope>
    <source>
        <strain evidence="6">Dysh456</strain>
    </source>
</reference>
<dbReference type="EMBL" id="AP018560">
    <property type="protein sequence ID" value="BBD79758.1"/>
    <property type="molecule type" value="Genomic_DNA"/>
</dbReference>
<dbReference type="Pfam" id="PF00866">
    <property type="entry name" value="Ring_hydroxyl_B"/>
    <property type="match status" value="1"/>
</dbReference>
<dbReference type="Proteomes" id="UP000270530">
    <property type="component" value="Chromosome"/>
</dbReference>
<dbReference type="Gene3D" id="3.10.450.50">
    <property type="match status" value="1"/>
</dbReference>
<keyword evidence="4" id="KW-0560">Oxidoreductase</keyword>
<dbReference type="SUPFAM" id="SSF54427">
    <property type="entry name" value="NTF2-like"/>
    <property type="match status" value="1"/>
</dbReference>
<gene>
    <name evidence="5" type="ORF">ALSL_1095</name>
</gene>
<dbReference type="PANTHER" id="PTHR41534:SF1">
    <property type="entry name" value="BLR3401 PROTEIN"/>
    <property type="match status" value="1"/>
</dbReference>
<dbReference type="InterPro" id="IPR000391">
    <property type="entry name" value="Rng_hydr_dOase-bsu"/>
</dbReference>
<name>A0A2Z6E5F5_9GAMM</name>
<protein>
    <submittedName>
        <fullName evidence="5">Benzoate 1,2-dioxygenase beta subunit</fullName>
    </submittedName>
</protein>
<sequence length="164" mass="19307">MNDLELLRSVQEFLYREGEYLDGQRWDDWLALFDPEVEYWVPAWDSEHELTGDPMSEMSLIYYRNRSGLEDRIFRLRTGRSSASTPLPRTTHLVSNIRITGFDGSQCQVKASWVVFSFKDKQSHQFNGRYEYVLAARDGDWVIKRKKTIVINEVIPSLMDIYSI</sequence>
<dbReference type="GO" id="GO:0019380">
    <property type="term" value="P:3-phenylpropionate catabolic process"/>
    <property type="evidence" value="ECO:0007669"/>
    <property type="project" value="TreeGrafter"/>
</dbReference>
<proteinExistence type="inferred from homology"/>
<reference evidence="6" key="2">
    <citation type="submission" date="2018-06" db="EMBL/GenBank/DDBJ databases">
        <title>Genome sequence of Rhodanobacteraceae bacterium strain Dysh456.</title>
        <authorList>
            <person name="Fukui M."/>
        </authorList>
    </citation>
    <scope>NUCLEOTIDE SEQUENCE [LARGE SCALE GENOMIC DNA]</scope>
    <source>
        <strain evidence="6">Dysh456</strain>
    </source>
</reference>
<dbReference type="RefSeq" id="WP_126537176.1">
    <property type="nucleotide sequence ID" value="NZ_AP018560.1"/>
</dbReference>
<evidence type="ECO:0000313" key="6">
    <source>
        <dbReference type="Proteomes" id="UP000270530"/>
    </source>
</evidence>
<dbReference type="InterPro" id="IPR032710">
    <property type="entry name" value="NTF2-like_dom_sf"/>
</dbReference>
<evidence type="ECO:0000256" key="4">
    <source>
        <dbReference type="ARBA" id="ARBA00023002"/>
    </source>
</evidence>
<keyword evidence="6" id="KW-1185">Reference proteome</keyword>
<dbReference type="GO" id="GO:0051213">
    <property type="term" value="F:dioxygenase activity"/>
    <property type="evidence" value="ECO:0007669"/>
    <property type="project" value="UniProtKB-KW"/>
</dbReference>
<dbReference type="KEGG" id="rbd:ALSL_1095"/>
<evidence type="ECO:0000256" key="2">
    <source>
        <dbReference type="ARBA" id="ARBA00022797"/>
    </source>
</evidence>
<comment type="similarity">
    <text evidence="1">Belongs to the bacterial ring-hydroxylating dioxygenase beta subunit family.</text>
</comment>
<dbReference type="PANTHER" id="PTHR41534">
    <property type="entry name" value="BLR3401 PROTEIN"/>
    <property type="match status" value="1"/>
</dbReference>
<accession>A0A2Z6E5F5</accession>
<keyword evidence="2" id="KW-0058">Aromatic hydrocarbons catabolism</keyword>
<evidence type="ECO:0000256" key="3">
    <source>
        <dbReference type="ARBA" id="ARBA00022964"/>
    </source>
</evidence>
<evidence type="ECO:0000256" key="1">
    <source>
        <dbReference type="ARBA" id="ARBA00009570"/>
    </source>
</evidence>
<dbReference type="OrthoDB" id="7446267at2"/>